<dbReference type="SUPFAM" id="SSF52980">
    <property type="entry name" value="Restriction endonuclease-like"/>
    <property type="match status" value="1"/>
</dbReference>
<dbReference type="Pfam" id="PF02021">
    <property type="entry name" value="UPF0102"/>
    <property type="match status" value="1"/>
</dbReference>
<evidence type="ECO:0000313" key="5">
    <source>
        <dbReference type="Proteomes" id="UP000053171"/>
    </source>
</evidence>
<dbReference type="InterPro" id="IPR011856">
    <property type="entry name" value="tRNA_endonuc-like_dom_sf"/>
</dbReference>
<evidence type="ECO:0000256" key="2">
    <source>
        <dbReference type="HAMAP-Rule" id="MF_00048"/>
    </source>
</evidence>
<dbReference type="EMBL" id="LJBJ02000010">
    <property type="protein sequence ID" value="OAX51925.1"/>
    <property type="molecule type" value="Genomic_DNA"/>
</dbReference>
<evidence type="ECO:0000313" key="6">
    <source>
        <dbReference type="Proteomes" id="UP000594975"/>
    </source>
</evidence>
<dbReference type="STRING" id="37923.BK826_06635"/>
<dbReference type="InterPro" id="IPR003509">
    <property type="entry name" value="UPF0102_YraN-like"/>
</dbReference>
<dbReference type="HAMAP" id="MF_00048">
    <property type="entry name" value="UPF0102"/>
    <property type="match status" value="1"/>
</dbReference>
<dbReference type="PANTHER" id="PTHR34039">
    <property type="entry name" value="UPF0102 PROTEIN YRAN"/>
    <property type="match status" value="1"/>
</dbReference>
<name>A0A147E9F7_9MICC</name>
<comment type="similarity">
    <text evidence="1 2">Belongs to the UPF0102 family.</text>
</comment>
<evidence type="ECO:0000313" key="3">
    <source>
        <dbReference type="EMBL" id="OAX51925.1"/>
    </source>
</evidence>
<dbReference type="Proteomes" id="UP000053171">
    <property type="component" value="Unassembled WGS sequence"/>
</dbReference>
<reference evidence="3 5" key="3">
    <citation type="submission" date="2016-06" db="EMBL/GenBank/DDBJ databases">
        <title>Identification of putative biosynthetic pathways for the production of bioactive secondary metabolites by the marine actinomycete Kocuria kristinae RUTW2-3.</title>
        <authorList>
            <person name="Waterworth S.C."/>
            <person name="Walmsley T.A."/>
            <person name="Matongo T."/>
            <person name="Davies-Coleman M.T."/>
            <person name="Dorrington R.A."/>
        </authorList>
    </citation>
    <scope>NUCLEOTIDE SEQUENCE [LARGE SCALE GENOMIC DNA]</scope>
    <source>
        <strain evidence="5">RuSp02-3</strain>
        <strain evidence="3">RUTW2-3</strain>
    </source>
</reference>
<evidence type="ECO:0000256" key="1">
    <source>
        <dbReference type="ARBA" id="ARBA00006738"/>
    </source>
</evidence>
<dbReference type="PANTHER" id="PTHR34039:SF1">
    <property type="entry name" value="UPF0102 PROTEIN YRAN"/>
    <property type="match status" value="1"/>
</dbReference>
<proteinExistence type="inferred from homology"/>
<dbReference type="InterPro" id="IPR011335">
    <property type="entry name" value="Restrct_endonuc-II-like"/>
</dbReference>
<dbReference type="KEGG" id="rkr:I6G21_10095"/>
<evidence type="ECO:0000313" key="4">
    <source>
        <dbReference type="EMBL" id="QPT53578.1"/>
    </source>
</evidence>
<sequence length="128" mass="14152">MDERAQTGRWGEQIAAAVMIGRGWEVLERNWRPPAGAQAERGEPARGELDLICRAPEGYVICEVKTRTTADCGHPFEAIDEQKIRSLRRLTGEWTRGCGLRPGRVRIDAVAITGTPTGFTYEQLEGVG</sequence>
<dbReference type="Proteomes" id="UP000594975">
    <property type="component" value="Chromosome"/>
</dbReference>
<accession>A0A147E9F7</accession>
<dbReference type="Gene3D" id="3.40.1350.10">
    <property type="match status" value="1"/>
</dbReference>
<dbReference type="PATRIC" id="fig|37923.10.peg.607"/>
<dbReference type="EMBL" id="CP065738">
    <property type="protein sequence ID" value="QPT53578.1"/>
    <property type="molecule type" value="Genomic_DNA"/>
</dbReference>
<dbReference type="RefSeq" id="WP_058731763.1">
    <property type="nucleotide sequence ID" value="NZ_CP065738.1"/>
</dbReference>
<reference evidence="5" key="2">
    <citation type="submission" date="2016-04" db="EMBL/GenBank/DDBJ databases">
        <authorList>
            <person name="Waterworth S."/>
            <person name="Matcher G."/>
        </authorList>
    </citation>
    <scope>NUCLEOTIDE SEQUENCE [LARGE SCALE GENOMIC DNA]</scope>
    <source>
        <strain evidence="5">RuSp02-3</strain>
    </source>
</reference>
<dbReference type="AlphaFoldDB" id="A0A147E9F7"/>
<keyword evidence="5" id="KW-1185">Reference proteome</keyword>
<dbReference type="GO" id="GO:0003676">
    <property type="term" value="F:nucleic acid binding"/>
    <property type="evidence" value="ECO:0007669"/>
    <property type="project" value="InterPro"/>
</dbReference>
<reference evidence="3" key="1">
    <citation type="submission" date="2016-04" db="EMBL/GenBank/DDBJ databases">
        <authorList>
            <person name="Evans L.H."/>
            <person name="Alamgir A."/>
            <person name="Owens N."/>
            <person name="Weber N.D."/>
            <person name="Virtaneva K."/>
            <person name="Barbian K."/>
            <person name="Babar A."/>
            <person name="Rosenke K."/>
        </authorList>
    </citation>
    <scope>NUCLEOTIDE SEQUENCE [LARGE SCALE GENOMIC DNA]</scope>
    <source>
        <strain evidence="3">RUTW2-3</strain>
    </source>
</reference>
<protein>
    <recommendedName>
        <fullName evidence="2">UPF0102 protein AN277_0206250</fullName>
    </recommendedName>
</protein>
<gene>
    <name evidence="3" type="ORF">AN277_0206250</name>
    <name evidence="4" type="ORF">I6G21_10095</name>
</gene>
<dbReference type="GeneID" id="61263747"/>
<organism evidence="3 5">
    <name type="scientific">Rothia kristinae</name>
    <dbReference type="NCBI Taxonomy" id="37923"/>
    <lineage>
        <taxon>Bacteria</taxon>
        <taxon>Bacillati</taxon>
        <taxon>Actinomycetota</taxon>
        <taxon>Actinomycetes</taxon>
        <taxon>Micrococcales</taxon>
        <taxon>Micrococcaceae</taxon>
        <taxon>Rothia</taxon>
    </lineage>
</organism>
<reference evidence="4 6" key="4">
    <citation type="submission" date="2020-12" db="EMBL/GenBank/DDBJ databases">
        <title>FDA dAtabase for Regulatory Grade micrObial Sequences (FDA-ARGOS): Supporting development and validation of Infectious Disease Dx tests.</title>
        <authorList>
            <person name="Sproer C."/>
            <person name="Gronow S."/>
            <person name="Severitt S."/>
            <person name="Schroder I."/>
            <person name="Tallon L."/>
            <person name="Sadzewicz L."/>
            <person name="Zhao X."/>
            <person name="Boylan J."/>
            <person name="Ott S."/>
            <person name="Bowen H."/>
            <person name="Vavikolanu K."/>
            <person name="Mehta A."/>
            <person name="Aluvathingal J."/>
            <person name="Nadendla S."/>
            <person name="Lowell S."/>
            <person name="Myers T."/>
            <person name="Yan Y."/>
            <person name="Sichtig H."/>
        </authorList>
    </citation>
    <scope>NUCLEOTIDE SEQUENCE [LARGE SCALE GENOMIC DNA]</scope>
    <source>
        <strain evidence="4 6">FDAARGOS_864</strain>
    </source>
</reference>
<dbReference type="CDD" id="cd20736">
    <property type="entry name" value="PoNe_Nuclease"/>
    <property type="match status" value="1"/>
</dbReference>